<dbReference type="AlphaFoldDB" id="A0A077Z0T8"/>
<reference evidence="2" key="2">
    <citation type="submission" date="2014-03" db="EMBL/GenBank/DDBJ databases">
        <title>The whipworm genome and dual-species transcriptomics of an intimate host-pathogen interaction.</title>
        <authorList>
            <person name="Foth B.J."/>
            <person name="Tsai I.J."/>
            <person name="Reid A.J."/>
            <person name="Bancroft A.J."/>
            <person name="Nichol S."/>
            <person name="Tracey A."/>
            <person name="Holroyd N."/>
            <person name="Cotton J.A."/>
            <person name="Stanley E.J."/>
            <person name="Zarowiecki M."/>
            <person name="Liu J.Z."/>
            <person name="Huckvale T."/>
            <person name="Cooper P.J."/>
            <person name="Grencis R.K."/>
            <person name="Berriman M."/>
        </authorList>
    </citation>
    <scope>NUCLEOTIDE SEQUENCE [LARGE SCALE GENOMIC DNA]</scope>
</reference>
<feature type="domain" description="DUF5648" evidence="1">
    <location>
        <begin position="145"/>
        <end position="219"/>
    </location>
</feature>
<organism evidence="2 3">
    <name type="scientific">Trichuris trichiura</name>
    <name type="common">Whipworm</name>
    <name type="synonym">Trichocephalus trichiurus</name>
    <dbReference type="NCBI Taxonomy" id="36087"/>
    <lineage>
        <taxon>Eukaryota</taxon>
        <taxon>Metazoa</taxon>
        <taxon>Ecdysozoa</taxon>
        <taxon>Nematoda</taxon>
        <taxon>Enoplea</taxon>
        <taxon>Dorylaimia</taxon>
        <taxon>Trichinellida</taxon>
        <taxon>Trichuridae</taxon>
        <taxon>Trichuris</taxon>
    </lineage>
</organism>
<dbReference type="OrthoDB" id="337038at2759"/>
<dbReference type="EMBL" id="HG805817">
    <property type="protein sequence ID" value="CDW52210.1"/>
    <property type="molecule type" value="Genomic_DNA"/>
</dbReference>
<evidence type="ECO:0000259" key="1">
    <source>
        <dbReference type="Pfam" id="PF18885"/>
    </source>
</evidence>
<dbReference type="Gene3D" id="3.40.33.10">
    <property type="entry name" value="CAP"/>
    <property type="match status" value="1"/>
</dbReference>
<dbReference type="Proteomes" id="UP000030665">
    <property type="component" value="Unassembled WGS sequence"/>
</dbReference>
<accession>A0A077Z0T8</accession>
<evidence type="ECO:0000313" key="2">
    <source>
        <dbReference type="EMBL" id="CDW52210.1"/>
    </source>
</evidence>
<name>A0A077Z0T8_TRITR</name>
<reference evidence="2" key="1">
    <citation type="submission" date="2014-01" db="EMBL/GenBank/DDBJ databases">
        <authorList>
            <person name="Aslett M."/>
        </authorList>
    </citation>
    <scope>NUCLEOTIDE SEQUENCE</scope>
</reference>
<dbReference type="InterPro" id="IPR035940">
    <property type="entry name" value="CAP_sf"/>
</dbReference>
<dbReference type="InterPro" id="IPR043708">
    <property type="entry name" value="DUF5648"/>
</dbReference>
<keyword evidence="3" id="KW-1185">Reference proteome</keyword>
<sequence length="297" mass="33765">MECLTEWDKELEEKAQSNAVKCVDYVEDEEKGAAVIYLNSDSTSMDDYITQLDTMKQTYQYESNKCTSQDGKESTCKNYKQFVWWQGGKIGCSKSICRVPPSTSSSLLMCYFEKNFCQAGYDCVGDLCCVRAQPSTGSSCGVKPTRLVPLYRLVHKVRKDTVLTTSALRKAQLISTGYENMGTFGYISPSQENGCTRLKSLIEMKAKGRCDYVYVTGEEFLSYYAQKNYDFVSNVGYVVDIEDFCSANVTAYQFMRLGTYNYYTPSREEAMVLLTRAGTNSQYWFVNKPFALWETSE</sequence>
<evidence type="ECO:0000313" key="3">
    <source>
        <dbReference type="Proteomes" id="UP000030665"/>
    </source>
</evidence>
<proteinExistence type="predicted"/>
<dbReference type="Pfam" id="PF18885">
    <property type="entry name" value="DUF5648"/>
    <property type="match status" value="1"/>
</dbReference>
<gene>
    <name evidence="2" type="ORF">TTRE_0000046901</name>
</gene>
<dbReference type="SUPFAM" id="SSF55797">
    <property type="entry name" value="PR-1-like"/>
    <property type="match status" value="1"/>
</dbReference>
<protein>
    <submittedName>
        <fullName evidence="2">CAP domain containing protein</fullName>
    </submittedName>
</protein>